<protein>
    <submittedName>
        <fullName evidence="5">LacI family transcriptional regulator</fullName>
    </submittedName>
</protein>
<name>A0A7W5C7E9_9BACL</name>
<dbReference type="Proteomes" id="UP000518605">
    <property type="component" value="Unassembled WGS sequence"/>
</dbReference>
<dbReference type="InterPro" id="IPR000843">
    <property type="entry name" value="HTH_LacI"/>
</dbReference>
<organism evidence="5 6">
    <name type="scientific">Paenibacillus endophyticus</name>
    <dbReference type="NCBI Taxonomy" id="1294268"/>
    <lineage>
        <taxon>Bacteria</taxon>
        <taxon>Bacillati</taxon>
        <taxon>Bacillota</taxon>
        <taxon>Bacilli</taxon>
        <taxon>Bacillales</taxon>
        <taxon>Paenibacillaceae</taxon>
        <taxon>Paenibacillus</taxon>
    </lineage>
</organism>
<dbReference type="GO" id="GO:0003700">
    <property type="term" value="F:DNA-binding transcription factor activity"/>
    <property type="evidence" value="ECO:0007669"/>
    <property type="project" value="TreeGrafter"/>
</dbReference>
<evidence type="ECO:0000256" key="1">
    <source>
        <dbReference type="ARBA" id="ARBA00023015"/>
    </source>
</evidence>
<dbReference type="Gene3D" id="1.10.260.40">
    <property type="entry name" value="lambda repressor-like DNA-binding domains"/>
    <property type="match status" value="1"/>
</dbReference>
<proteinExistence type="predicted"/>
<dbReference type="Pfam" id="PF13377">
    <property type="entry name" value="Peripla_BP_3"/>
    <property type="match status" value="1"/>
</dbReference>
<dbReference type="EMBL" id="JACHXW010000006">
    <property type="protein sequence ID" value="MBB3152552.1"/>
    <property type="molecule type" value="Genomic_DNA"/>
</dbReference>
<dbReference type="PANTHER" id="PTHR30146:SF149">
    <property type="entry name" value="HTH-TYPE TRANSCRIPTIONAL REGULATOR EBGR"/>
    <property type="match status" value="1"/>
</dbReference>
<dbReference type="RefSeq" id="WP_183562589.1">
    <property type="nucleotide sequence ID" value="NZ_CBCSLB010000005.1"/>
</dbReference>
<dbReference type="PROSITE" id="PS00356">
    <property type="entry name" value="HTH_LACI_1"/>
    <property type="match status" value="1"/>
</dbReference>
<dbReference type="SMART" id="SM00354">
    <property type="entry name" value="HTH_LACI"/>
    <property type="match status" value="1"/>
</dbReference>
<keyword evidence="3" id="KW-0804">Transcription</keyword>
<dbReference type="InterPro" id="IPR028082">
    <property type="entry name" value="Peripla_BP_I"/>
</dbReference>
<dbReference type="Gene3D" id="3.40.50.2300">
    <property type="match status" value="2"/>
</dbReference>
<evidence type="ECO:0000259" key="4">
    <source>
        <dbReference type="PROSITE" id="PS50932"/>
    </source>
</evidence>
<evidence type="ECO:0000256" key="2">
    <source>
        <dbReference type="ARBA" id="ARBA00023125"/>
    </source>
</evidence>
<dbReference type="InterPro" id="IPR010982">
    <property type="entry name" value="Lambda_DNA-bd_dom_sf"/>
</dbReference>
<dbReference type="CDD" id="cd01392">
    <property type="entry name" value="HTH_LacI"/>
    <property type="match status" value="1"/>
</dbReference>
<dbReference type="PROSITE" id="PS50932">
    <property type="entry name" value="HTH_LACI_2"/>
    <property type="match status" value="1"/>
</dbReference>
<keyword evidence="1" id="KW-0805">Transcription regulation</keyword>
<dbReference type="Pfam" id="PF00356">
    <property type="entry name" value="LacI"/>
    <property type="match status" value="1"/>
</dbReference>
<dbReference type="SUPFAM" id="SSF53822">
    <property type="entry name" value="Periplasmic binding protein-like I"/>
    <property type="match status" value="1"/>
</dbReference>
<feature type="domain" description="HTH lacI-type" evidence="4">
    <location>
        <begin position="2"/>
        <end position="58"/>
    </location>
</feature>
<dbReference type="CDD" id="cd01544">
    <property type="entry name" value="PBP1_GalR"/>
    <property type="match status" value="1"/>
</dbReference>
<sequence length="348" mass="39338">MATIKDIAQEAGVSAATVSRVLNNDTSLAVSEETRTRIFSIAEQLQYKPSRLRRMKKDEQLSRQQIGLLMWSTLEDEHEDPYFSSIRKGIETRCEELGISIIKVLRGNSKVDIQSVHELDGLIVVGSIDDHDVNQIYSSANRLVFVNHSGELDDYDTVKLHFEQATRAVIKHLTQLGHERIGYIGGSDYVHRLSRQYEAAEVEEPRRIFFERIMRENGIYDESYVLKSYWSSNSGYEAMHRLLQRESRPTACFVASDPMAVGALRALHEHGLRVPEDMAIVGFDDIEISAYLNPPLTTVRAHTEHMGKSAVQLLLERIEGREAAVHMTINTTLIVRESCGSAKSEHGN</sequence>
<evidence type="ECO:0000313" key="5">
    <source>
        <dbReference type="EMBL" id="MBB3152552.1"/>
    </source>
</evidence>
<keyword evidence="2" id="KW-0238">DNA-binding</keyword>
<evidence type="ECO:0000313" key="6">
    <source>
        <dbReference type="Proteomes" id="UP000518605"/>
    </source>
</evidence>
<evidence type="ECO:0000256" key="3">
    <source>
        <dbReference type="ARBA" id="ARBA00023163"/>
    </source>
</evidence>
<gene>
    <name evidence="5" type="ORF">FHS16_002602</name>
</gene>
<keyword evidence="6" id="KW-1185">Reference proteome</keyword>
<dbReference type="InterPro" id="IPR046335">
    <property type="entry name" value="LacI/GalR-like_sensor"/>
</dbReference>
<accession>A0A7W5C7E9</accession>
<dbReference type="SUPFAM" id="SSF47413">
    <property type="entry name" value="lambda repressor-like DNA-binding domains"/>
    <property type="match status" value="1"/>
</dbReference>
<dbReference type="AlphaFoldDB" id="A0A7W5C7E9"/>
<comment type="caution">
    <text evidence="5">The sequence shown here is derived from an EMBL/GenBank/DDBJ whole genome shotgun (WGS) entry which is preliminary data.</text>
</comment>
<dbReference type="GO" id="GO:0000976">
    <property type="term" value="F:transcription cis-regulatory region binding"/>
    <property type="evidence" value="ECO:0007669"/>
    <property type="project" value="TreeGrafter"/>
</dbReference>
<reference evidence="5 6" key="1">
    <citation type="submission" date="2020-08" db="EMBL/GenBank/DDBJ databases">
        <title>Genomic Encyclopedia of Type Strains, Phase III (KMG-III): the genomes of soil and plant-associated and newly described type strains.</title>
        <authorList>
            <person name="Whitman W."/>
        </authorList>
    </citation>
    <scope>NUCLEOTIDE SEQUENCE [LARGE SCALE GENOMIC DNA]</scope>
    <source>
        <strain evidence="5 6">CECT 8234</strain>
    </source>
</reference>
<dbReference type="PANTHER" id="PTHR30146">
    <property type="entry name" value="LACI-RELATED TRANSCRIPTIONAL REPRESSOR"/>
    <property type="match status" value="1"/>
</dbReference>
<dbReference type="PRINTS" id="PR00036">
    <property type="entry name" value="HTHLACI"/>
</dbReference>